<dbReference type="CDD" id="cd04511">
    <property type="entry name" value="NUDIX_Hydrolase"/>
    <property type="match status" value="1"/>
</dbReference>
<evidence type="ECO:0000313" key="2">
    <source>
        <dbReference type="EMBL" id="MEY6431253.1"/>
    </source>
</evidence>
<keyword evidence="3" id="KW-1185">Reference proteome</keyword>
<dbReference type="EC" id="3.6.-.-" evidence="2"/>
<evidence type="ECO:0000259" key="1">
    <source>
        <dbReference type="PROSITE" id="PS51462"/>
    </source>
</evidence>
<dbReference type="Pfam" id="PF00293">
    <property type="entry name" value="NUDIX"/>
    <property type="match status" value="1"/>
</dbReference>
<dbReference type="InterPro" id="IPR000086">
    <property type="entry name" value="NUDIX_hydrolase_dom"/>
</dbReference>
<dbReference type="InterPro" id="IPR029401">
    <property type="entry name" value="Nudix_N"/>
</dbReference>
<dbReference type="PROSITE" id="PS51462">
    <property type="entry name" value="NUDIX"/>
    <property type="match status" value="1"/>
</dbReference>
<keyword evidence="2" id="KW-0378">Hydrolase</keyword>
<dbReference type="Pfam" id="PF14803">
    <property type="entry name" value="Zn_ribbon_Nudix"/>
    <property type="match status" value="1"/>
</dbReference>
<dbReference type="GO" id="GO:0016787">
    <property type="term" value="F:hydrolase activity"/>
    <property type="evidence" value="ECO:0007669"/>
    <property type="project" value="UniProtKB-KW"/>
</dbReference>
<dbReference type="Gene3D" id="2.20.70.10">
    <property type="match status" value="1"/>
</dbReference>
<comment type="caution">
    <text evidence="2">The sequence shown here is derived from an EMBL/GenBank/DDBJ whole genome shotgun (WGS) entry which is preliminary data.</text>
</comment>
<accession>A0ABV4BA17</accession>
<organism evidence="2 3">
    <name type="scientific">Thioalkalicoccus limnaeus</name>
    <dbReference type="NCBI Taxonomy" id="120681"/>
    <lineage>
        <taxon>Bacteria</taxon>
        <taxon>Pseudomonadati</taxon>
        <taxon>Pseudomonadota</taxon>
        <taxon>Gammaproteobacteria</taxon>
        <taxon>Chromatiales</taxon>
        <taxon>Chromatiaceae</taxon>
        <taxon>Thioalkalicoccus</taxon>
    </lineage>
</organism>
<sequence length="190" mass="21821">MNYCSHCGAPVILRIPAGDDRPRFVCDQCGQIHYQNPKVVVGCIPEWEDRILLCRRAIEPRRGLWTLPAGFMENGESTLQGAARETFEEACARVAISAPYALFNLPQINQVYILFRSRLLDLDFGPGPESLDVRLFALDDIPWDDLAFPVIRETLSFFRHDRERGQFDLRFGDILRLDEAGRYELLLHEP</sequence>
<dbReference type="EMBL" id="JBDKXB010000002">
    <property type="protein sequence ID" value="MEY6431253.1"/>
    <property type="molecule type" value="Genomic_DNA"/>
</dbReference>
<dbReference type="InterPro" id="IPR015797">
    <property type="entry name" value="NUDIX_hydrolase-like_dom_sf"/>
</dbReference>
<proteinExistence type="predicted"/>
<dbReference type="Gene3D" id="3.90.79.10">
    <property type="entry name" value="Nucleoside Triphosphate Pyrophosphohydrolase"/>
    <property type="match status" value="1"/>
</dbReference>
<feature type="domain" description="Nudix hydrolase" evidence="1">
    <location>
        <begin position="36"/>
        <end position="159"/>
    </location>
</feature>
<name>A0ABV4BA17_9GAMM</name>
<dbReference type="RefSeq" id="WP_369665639.1">
    <property type="nucleotide sequence ID" value="NZ_JBDKXB010000002.1"/>
</dbReference>
<dbReference type="PANTHER" id="PTHR43222:SF2">
    <property type="entry name" value="NUDIX HYDROLASE 23, CHLOROPLASTIC"/>
    <property type="match status" value="1"/>
</dbReference>
<gene>
    <name evidence="2" type="ORF">ABC977_02400</name>
</gene>
<reference evidence="2 3" key="1">
    <citation type="submission" date="2024-05" db="EMBL/GenBank/DDBJ databases">
        <title>Genome Sequence and Characterization of the New Strain Purple Sulfur Bacterium of Genus Thioalkalicoccus.</title>
        <authorList>
            <person name="Bryantseva I.A."/>
            <person name="Kyndt J.A."/>
            <person name="Imhoff J.F."/>
        </authorList>
    </citation>
    <scope>NUCLEOTIDE SEQUENCE [LARGE SCALE GENOMIC DNA]</scope>
    <source>
        <strain evidence="2 3">Um2</strain>
    </source>
</reference>
<dbReference type="PANTHER" id="PTHR43222">
    <property type="entry name" value="NUDIX HYDROLASE 23"/>
    <property type="match status" value="1"/>
</dbReference>
<dbReference type="Proteomes" id="UP001564408">
    <property type="component" value="Unassembled WGS sequence"/>
</dbReference>
<evidence type="ECO:0000313" key="3">
    <source>
        <dbReference type="Proteomes" id="UP001564408"/>
    </source>
</evidence>
<dbReference type="SUPFAM" id="SSF55811">
    <property type="entry name" value="Nudix"/>
    <property type="match status" value="1"/>
</dbReference>
<protein>
    <submittedName>
        <fullName evidence="2">NUDIX hydrolase</fullName>
        <ecNumber evidence="2">3.6.-.-</ecNumber>
    </submittedName>
</protein>